<dbReference type="GO" id="GO:0016052">
    <property type="term" value="P:carbohydrate catabolic process"/>
    <property type="evidence" value="ECO:0007669"/>
    <property type="project" value="TreeGrafter"/>
</dbReference>
<evidence type="ECO:0000256" key="3">
    <source>
        <dbReference type="ARBA" id="ARBA00023295"/>
    </source>
</evidence>
<feature type="active site" description="Nucleophile" evidence="4">
    <location>
        <position position="349"/>
    </location>
</feature>
<dbReference type="PRINTS" id="PR00131">
    <property type="entry name" value="GLHYDRLASE1"/>
</dbReference>
<dbReference type="InterPro" id="IPR017853">
    <property type="entry name" value="GH"/>
</dbReference>
<evidence type="ECO:0000313" key="6">
    <source>
        <dbReference type="EMBL" id="KGF05124.1"/>
    </source>
</evidence>
<evidence type="ECO:0000256" key="1">
    <source>
        <dbReference type="ARBA" id="ARBA00010838"/>
    </source>
</evidence>
<gene>
    <name evidence="6" type="ORF">HMPREF1630_01585</name>
</gene>
<accession>A0A095Z9H3</accession>
<dbReference type="eggNOG" id="COG2723">
    <property type="taxonomic scope" value="Bacteria"/>
</dbReference>
<protein>
    <submittedName>
        <fullName evidence="6">6-phospho-beta-glucosidase</fullName>
    </submittedName>
</protein>
<comment type="caution">
    <text evidence="6">The sequence shown here is derived from an EMBL/GenBank/DDBJ whole genome shotgun (WGS) entry which is preliminary data.</text>
</comment>
<dbReference type="GO" id="GO:0008422">
    <property type="term" value="F:beta-glucosidase activity"/>
    <property type="evidence" value="ECO:0007669"/>
    <property type="project" value="TreeGrafter"/>
</dbReference>
<dbReference type="AlphaFoldDB" id="A0A095Z9H3"/>
<sequence>MMDKQLFWGNSTSSMQTEGAYDLDGKGKSVYDIREASENLSDWKVAIDEYHRYEEDIKLMKEMGANSYRFQISWSRVLPKGYGEVNEKGLEFYDKLIACLEKYQIEPIICLYHFDMPLYLSEKYNGFSSKKVIDYFFEFSKIIIDRYHERVKYWLTFNEHNLYSSDFALTIAGSNLEINPTNIHQVQYNTLVGHGRVARYVHEHYKDLKIGGMLAYTTYYPYSSKPEDNYIRNAYDNFDYNLYLNVFTQKGYMNTFKAYLEKNNIKIEKTDQEEEILNNIKSDFIAFSYYRSATLKYQGKDYCPLNTDVFVKNDYLDRNEWNWEIDPMGLEIAMLEIYNRTNLPIFIVENGIGLREELPENEFIEDDLRIKYLKSHFDAMARAIDKGVECMGYLGWGFIDILSSSGSMDKRYGVVYVNRDNHDLKDLRRIKKKSFAYVKQVFESNGKERKIK</sequence>
<evidence type="ECO:0000256" key="2">
    <source>
        <dbReference type="ARBA" id="ARBA00022801"/>
    </source>
</evidence>
<dbReference type="Gene3D" id="3.20.20.80">
    <property type="entry name" value="Glycosidases"/>
    <property type="match status" value="1"/>
</dbReference>
<dbReference type="PANTHER" id="PTHR10353:SF136">
    <property type="entry name" value="ARYL-PHOSPHO-BETA-D-GLUCOSIDASE BGLC"/>
    <property type="match status" value="1"/>
</dbReference>
<dbReference type="PANTHER" id="PTHR10353">
    <property type="entry name" value="GLYCOSYL HYDROLASE"/>
    <property type="match status" value="1"/>
</dbReference>
<dbReference type="Proteomes" id="UP000029579">
    <property type="component" value="Unassembled WGS sequence"/>
</dbReference>
<keyword evidence="3" id="KW-0326">Glycosidase</keyword>
<dbReference type="GO" id="GO:0005829">
    <property type="term" value="C:cytosol"/>
    <property type="evidence" value="ECO:0007669"/>
    <property type="project" value="TreeGrafter"/>
</dbReference>
<dbReference type="FunFam" id="3.20.20.80:FF:000004">
    <property type="entry name" value="Beta-glucosidase 6-phospho-beta-glucosidase"/>
    <property type="match status" value="1"/>
</dbReference>
<dbReference type="InterPro" id="IPR018120">
    <property type="entry name" value="Glyco_hydro_1_AS"/>
</dbReference>
<keyword evidence="2" id="KW-0378">Hydrolase</keyword>
<reference evidence="6 7" key="1">
    <citation type="submission" date="2014-07" db="EMBL/GenBank/DDBJ databases">
        <authorList>
            <person name="McCorrison J."/>
            <person name="Sanka R."/>
            <person name="Torralba M."/>
            <person name="Gillis M."/>
            <person name="Haft D.H."/>
            <person name="Methe B."/>
            <person name="Sutton G."/>
            <person name="Nelson K.E."/>
        </authorList>
    </citation>
    <scope>NUCLEOTIDE SEQUENCE [LARGE SCALE GENOMIC DNA]</scope>
    <source>
        <strain evidence="6 7">S7-1-13</strain>
    </source>
</reference>
<organism evidence="6 7">
    <name type="scientific">Anaerococcus lactolyticus S7-1-13</name>
    <dbReference type="NCBI Taxonomy" id="1284686"/>
    <lineage>
        <taxon>Bacteria</taxon>
        <taxon>Bacillati</taxon>
        <taxon>Bacillota</taxon>
        <taxon>Tissierellia</taxon>
        <taxon>Tissierellales</taxon>
        <taxon>Peptoniphilaceae</taxon>
        <taxon>Anaerococcus</taxon>
    </lineage>
</organism>
<proteinExistence type="inferred from homology"/>
<name>A0A095Z9H3_9FIRM</name>
<evidence type="ECO:0000256" key="5">
    <source>
        <dbReference type="RuleBase" id="RU003690"/>
    </source>
</evidence>
<dbReference type="PROSITE" id="PS00572">
    <property type="entry name" value="GLYCOSYL_HYDROL_F1_1"/>
    <property type="match status" value="1"/>
</dbReference>
<dbReference type="InterPro" id="IPR001360">
    <property type="entry name" value="Glyco_hydro_1"/>
</dbReference>
<dbReference type="Pfam" id="PF00232">
    <property type="entry name" value="Glyco_hydro_1"/>
    <property type="match status" value="1"/>
</dbReference>
<dbReference type="SUPFAM" id="SSF51445">
    <property type="entry name" value="(Trans)glycosidases"/>
    <property type="match status" value="1"/>
</dbReference>
<evidence type="ECO:0000313" key="7">
    <source>
        <dbReference type="Proteomes" id="UP000029579"/>
    </source>
</evidence>
<comment type="similarity">
    <text evidence="1 5">Belongs to the glycosyl hydrolase 1 family.</text>
</comment>
<evidence type="ECO:0000256" key="4">
    <source>
        <dbReference type="PROSITE-ProRule" id="PRU10055"/>
    </source>
</evidence>
<dbReference type="EMBL" id="JRMW01000019">
    <property type="protein sequence ID" value="KGF05124.1"/>
    <property type="molecule type" value="Genomic_DNA"/>
</dbReference>